<keyword evidence="1" id="KW-0175">Coiled coil</keyword>
<feature type="coiled-coil region" evidence="1">
    <location>
        <begin position="162"/>
        <end position="196"/>
    </location>
</feature>
<gene>
    <name evidence="3" type="ORF">GCM10022271_06880</name>
</gene>
<dbReference type="InterPro" id="IPR011990">
    <property type="entry name" value="TPR-like_helical_dom_sf"/>
</dbReference>
<evidence type="ECO:0008006" key="5">
    <source>
        <dbReference type="Google" id="ProtNLM"/>
    </source>
</evidence>
<name>A0ABP7GXP2_9FLAO</name>
<keyword evidence="4" id="KW-1185">Reference proteome</keyword>
<evidence type="ECO:0000256" key="1">
    <source>
        <dbReference type="SAM" id="Coils"/>
    </source>
</evidence>
<dbReference type="EMBL" id="BAABBI010000001">
    <property type="protein sequence ID" value="GAA3777283.1"/>
    <property type="molecule type" value="Genomic_DNA"/>
</dbReference>
<reference evidence="4" key="1">
    <citation type="journal article" date="2019" name="Int. J. Syst. Evol. Microbiol.">
        <title>The Global Catalogue of Microorganisms (GCM) 10K type strain sequencing project: providing services to taxonomists for standard genome sequencing and annotation.</title>
        <authorList>
            <consortium name="The Broad Institute Genomics Platform"/>
            <consortium name="The Broad Institute Genome Sequencing Center for Infectious Disease"/>
            <person name="Wu L."/>
            <person name="Ma J."/>
        </authorList>
    </citation>
    <scope>NUCLEOTIDE SEQUENCE [LARGE SCALE GENOMIC DNA]</scope>
    <source>
        <strain evidence="4">JCM 17525</strain>
    </source>
</reference>
<evidence type="ECO:0000256" key="2">
    <source>
        <dbReference type="SAM" id="MobiDB-lite"/>
    </source>
</evidence>
<feature type="compositionally biased region" description="Basic and acidic residues" evidence="2">
    <location>
        <begin position="435"/>
        <end position="444"/>
    </location>
</feature>
<proteinExistence type="predicted"/>
<dbReference type="SUPFAM" id="SSF48452">
    <property type="entry name" value="TPR-like"/>
    <property type="match status" value="2"/>
</dbReference>
<protein>
    <recommendedName>
        <fullName evidence="5">Protein involved in gliding motility SprE</fullName>
    </recommendedName>
</protein>
<dbReference type="Proteomes" id="UP001501456">
    <property type="component" value="Unassembled WGS sequence"/>
</dbReference>
<feature type="region of interest" description="Disordered" evidence="2">
    <location>
        <begin position="435"/>
        <end position="458"/>
    </location>
</feature>
<dbReference type="InterPro" id="IPR019734">
    <property type="entry name" value="TPR_rpt"/>
</dbReference>
<dbReference type="RefSeq" id="WP_344727083.1">
    <property type="nucleotide sequence ID" value="NZ_BAABBI010000001.1"/>
</dbReference>
<accession>A0ABP7GXP2</accession>
<dbReference type="Gene3D" id="1.25.40.10">
    <property type="entry name" value="Tetratricopeptide repeat domain"/>
    <property type="match status" value="3"/>
</dbReference>
<dbReference type="SMART" id="SM00028">
    <property type="entry name" value="TPR"/>
    <property type="match status" value="5"/>
</dbReference>
<organism evidence="3 4">
    <name type="scientific">Corallibacter vietnamensis</name>
    <dbReference type="NCBI Taxonomy" id="904130"/>
    <lineage>
        <taxon>Bacteria</taxon>
        <taxon>Pseudomonadati</taxon>
        <taxon>Bacteroidota</taxon>
        <taxon>Flavobacteriia</taxon>
        <taxon>Flavobacteriales</taxon>
        <taxon>Flavobacteriaceae</taxon>
        <taxon>Corallibacter</taxon>
    </lineage>
</organism>
<sequence length="853" mass="98316">MKTSLRIIILLTGIVLVTASCSRKKDTFLNRNYHALSARDNTLFNGYNALNQGVVNLKASYQDNYWDILPIERMEIFEEITLPGQSKNESFSRAEEKAIKAVQKHGMNIDGKERNPQIDEAYLLLGKARYFDQRFIPALEAFNYILYKYPASDKINQAKIWREKTNIRLENDELAIKNLKRLLEQEELEKQDLADATSMLAQAYINTKSLDSALTQIDIAASSTKNNDERGRYRFIQGQLYNALGDKDSANIAFDRVIELNRRIPRIYLITAHLEKAKNFNYDKGNKLEFLELLTDLEENRENRPFLDKIYFQIAQYHLQNQSDSLAVAYYNKSLRTNTQDQLLRAKNYETIGNINFDNSEYKLAGAYYDSTMKNLKTNSKPYRIIKRKRDNLEDVINYEDIAKVDDSILDLVAMSNEARLTYFQGYTEKLKQLAEEEKERQEQAARSQKPANTNDKLTAQMSRVAARSKGPMPGVAATFYFYNPTTVAYGKTEFVSNWGNRSNADNWRWSSKAKSALNTELAGLLDDEASNEIFDPKFYIDQIPTEDKAIDSITKERNYAYYQLGLIYKEKFKEYELSKDKFQALLSFSPEEKLILPSKYNLYKIYTLLGENDEATISKNDIISNYPESRYAAILKNPESANLKDESSPESIYENLYRKLQDQQYAEVIEGAEEYITLFEGDPIVPKLELLKAQASGRLHGYEAYSKGMNFVALNYANTPEGQQAKNIVDNVLPKIANKKFTDNPEEKNFKIVYTFSKDEFESIEDFKKQLNEAIEQVHVFDMSLSTDVYNETTKFVVIHGLKSKEGAEGYASSLLERKKNKITKPFFAVSSSNYRVIQIHKNVDEYTASNQ</sequence>
<comment type="caution">
    <text evidence="3">The sequence shown here is derived from an EMBL/GenBank/DDBJ whole genome shotgun (WGS) entry which is preliminary data.</text>
</comment>
<evidence type="ECO:0000313" key="3">
    <source>
        <dbReference type="EMBL" id="GAA3777283.1"/>
    </source>
</evidence>
<dbReference type="PROSITE" id="PS51257">
    <property type="entry name" value="PROKAR_LIPOPROTEIN"/>
    <property type="match status" value="1"/>
</dbReference>
<evidence type="ECO:0000313" key="4">
    <source>
        <dbReference type="Proteomes" id="UP001501456"/>
    </source>
</evidence>